<evidence type="ECO:0000313" key="3">
    <source>
        <dbReference type="Proteomes" id="UP001324115"/>
    </source>
</evidence>
<proteinExistence type="predicted"/>
<dbReference type="PANTHER" id="PTHR33696:SF23">
    <property type="entry name" value="OS03G0674900 PROTEIN"/>
    <property type="match status" value="1"/>
</dbReference>
<dbReference type="PANTHER" id="PTHR33696">
    <property type="entry name" value="T22J18.15-RELATED"/>
    <property type="match status" value="1"/>
</dbReference>
<organism evidence="2 3">
    <name type="scientific">Quercus rubra</name>
    <name type="common">Northern red oak</name>
    <name type="synonym">Quercus borealis</name>
    <dbReference type="NCBI Taxonomy" id="3512"/>
    <lineage>
        <taxon>Eukaryota</taxon>
        <taxon>Viridiplantae</taxon>
        <taxon>Streptophyta</taxon>
        <taxon>Embryophyta</taxon>
        <taxon>Tracheophyta</taxon>
        <taxon>Spermatophyta</taxon>
        <taxon>Magnoliopsida</taxon>
        <taxon>eudicotyledons</taxon>
        <taxon>Gunneridae</taxon>
        <taxon>Pentapetalae</taxon>
        <taxon>rosids</taxon>
        <taxon>fabids</taxon>
        <taxon>Fagales</taxon>
        <taxon>Fagaceae</taxon>
        <taxon>Quercus</taxon>
    </lineage>
</organism>
<sequence>MQHRKSLQSEVYTEVNVPFSWEAKPGVCKVTNQASGISLTRQFTISKLPPPPPPPRHHHKLCTPQHSISSTGSFRIGIKKDEPVPDPFLAAYERCTKTPVNPKSSSKKKKDDCFGKRKIMFTLSCKHSCDVWEDNLVRIARFPKCFARE</sequence>
<comment type="caution">
    <text evidence="2">The sequence shown here is derived from an EMBL/GenBank/DDBJ whole genome shotgun (WGS) entry which is preliminary data.</text>
</comment>
<gene>
    <name evidence="2" type="ORF">RGQ29_030270</name>
</gene>
<dbReference type="EMBL" id="JAXUIC010000009">
    <property type="protein sequence ID" value="KAK4571794.1"/>
    <property type="molecule type" value="Genomic_DNA"/>
</dbReference>
<name>A0AAN7EIW6_QUERU</name>
<keyword evidence="3" id="KW-1185">Reference proteome</keyword>
<accession>A0AAN7EIW6</accession>
<dbReference type="Proteomes" id="UP001324115">
    <property type="component" value="Unassembled WGS sequence"/>
</dbReference>
<feature type="compositionally biased region" description="Polar residues" evidence="1">
    <location>
        <begin position="64"/>
        <end position="73"/>
    </location>
</feature>
<protein>
    <submittedName>
        <fullName evidence="2">Uncharacterized protein</fullName>
    </submittedName>
</protein>
<evidence type="ECO:0000256" key="1">
    <source>
        <dbReference type="SAM" id="MobiDB-lite"/>
    </source>
</evidence>
<dbReference type="AlphaFoldDB" id="A0AAN7EIW6"/>
<feature type="region of interest" description="Disordered" evidence="1">
    <location>
        <begin position="45"/>
        <end position="78"/>
    </location>
</feature>
<reference evidence="2 3" key="1">
    <citation type="journal article" date="2023" name="G3 (Bethesda)">
        <title>A haplotype-resolved chromosome-scale genome for Quercus rubra L. provides insights into the genetics of adaptive traits for red oak species.</title>
        <authorList>
            <person name="Kapoor B."/>
            <person name="Jenkins J."/>
            <person name="Schmutz J."/>
            <person name="Zhebentyayeva T."/>
            <person name="Kuelheim C."/>
            <person name="Coggeshall M."/>
            <person name="Heim C."/>
            <person name="Lasky J.R."/>
            <person name="Leites L."/>
            <person name="Islam-Faridi N."/>
            <person name="Romero-Severson J."/>
            <person name="DeLeo V.L."/>
            <person name="Lucas S.M."/>
            <person name="Lazic D."/>
            <person name="Gailing O."/>
            <person name="Carlson J."/>
            <person name="Staton M."/>
        </authorList>
    </citation>
    <scope>NUCLEOTIDE SEQUENCE [LARGE SCALE GENOMIC DNA]</scope>
    <source>
        <strain evidence="2">Pseudo-F2</strain>
    </source>
</reference>
<evidence type="ECO:0000313" key="2">
    <source>
        <dbReference type="EMBL" id="KAK4571794.1"/>
    </source>
</evidence>